<proteinExistence type="inferred from homology"/>
<dbReference type="InterPro" id="IPR001619">
    <property type="entry name" value="Sec1-like"/>
</dbReference>
<dbReference type="PANTHER" id="PTHR11679">
    <property type="entry name" value="VESICLE PROTEIN SORTING-ASSOCIATED"/>
    <property type="match status" value="1"/>
</dbReference>
<gene>
    <name evidence="3" type="primary">VPS33</name>
    <name evidence="3" type="ORF">HK105_209327</name>
</gene>
<dbReference type="Gene3D" id="1.25.40.850">
    <property type="match status" value="1"/>
</dbReference>
<evidence type="ECO:0000256" key="2">
    <source>
        <dbReference type="SAM" id="Phobius"/>
    </source>
</evidence>
<keyword evidence="4" id="KW-1185">Reference proteome</keyword>
<dbReference type="Gene3D" id="3.40.50.1910">
    <property type="match status" value="2"/>
</dbReference>
<accession>A0ABR4MVD7</accession>
<comment type="caution">
    <text evidence="3">The sequence shown here is derived from an EMBL/GenBank/DDBJ whole genome shotgun (WGS) entry which is preliminary data.</text>
</comment>
<evidence type="ECO:0000256" key="1">
    <source>
        <dbReference type="ARBA" id="ARBA00009884"/>
    </source>
</evidence>
<evidence type="ECO:0000313" key="3">
    <source>
        <dbReference type="EMBL" id="KAL2911219.1"/>
    </source>
</evidence>
<keyword evidence="2" id="KW-1133">Transmembrane helix</keyword>
<protein>
    <submittedName>
        <fullName evidence="3">Vacuolar protein-sorting-associated protein 33</fullName>
    </submittedName>
</protein>
<keyword evidence="2" id="KW-0812">Transmembrane</keyword>
<feature type="transmembrane region" description="Helical" evidence="2">
    <location>
        <begin position="608"/>
        <end position="631"/>
    </location>
</feature>
<comment type="similarity">
    <text evidence="1">Belongs to the STXBP/unc-18/SEC1 family.</text>
</comment>
<dbReference type="Proteomes" id="UP001527925">
    <property type="component" value="Unassembled WGS sequence"/>
</dbReference>
<dbReference type="InterPro" id="IPR027482">
    <property type="entry name" value="Sec1-like_dom2"/>
</dbReference>
<name>A0ABR4MVD7_9FUNG</name>
<dbReference type="Pfam" id="PF00995">
    <property type="entry name" value="Sec1"/>
    <property type="match status" value="1"/>
</dbReference>
<sequence>MPPALPLGAAAAAASGAVPAAAAASAAAAQAPFSPAALREVSRRELIHVIDSVRGRKTLVIDPSLASPLSLVAEFAVLKEHGVDRIFTLNGTPIDADVKSLVYITRPTPIHMKWLADQVKRSAQRSKQHGTPETDFSLFYVPRRTLMCDRILEEEGVFGDIAIGEYHLDIIPVEDDLLSLEIDAFKSLFVDGDTSAIHSVAHALLKFQLLFGFASRVLGKGEGAKILADLLARLRRENNLGDQQAAAAASLHTRESEFDSILILDRTVDLVSVMRTQLTYEGLIDELFGIKSTFVEITSPVSQTSAVAVAPAANSKPKKMVLNNNDRVFADVRNLGFEIVGSALSHAAMRIQEEEDVRCADAMPRADCNCSQFVENAQERHKLTTTSQLKDFAAKIGGLQQQRQSLSAHNLIYDEILKFASNPETAKRWNTEDAISTLAASSAELEYIDEMISRQAPFAAVMRLLCLYCQTNGGLKTKQYDSFRRSIVQTYGYQHILTLQHLRHASLFFPQESSAAKNAYPAIAKQLQLFVDYDSDQPNDASYVYHGFAPISVRLVQLACRGVNASEGPQQLPSWRGGEDVLRLLPGPHFEETVSSGDRSFRKKMQQAAPLTLVVFLGGCTMAEVAALRFLGDRENARRSFVILTTGIITGPRLIESLASRPTAGFKNAAN</sequence>
<evidence type="ECO:0000313" key="4">
    <source>
        <dbReference type="Proteomes" id="UP001527925"/>
    </source>
</evidence>
<dbReference type="InterPro" id="IPR043155">
    <property type="entry name" value="VPS33_dom3b"/>
</dbReference>
<dbReference type="InterPro" id="IPR043154">
    <property type="entry name" value="Sec-1-like_dom1"/>
</dbReference>
<dbReference type="InterPro" id="IPR036045">
    <property type="entry name" value="Sec1-like_sf"/>
</dbReference>
<dbReference type="EMBL" id="JADGIZ020000136">
    <property type="protein sequence ID" value="KAL2911219.1"/>
    <property type="molecule type" value="Genomic_DNA"/>
</dbReference>
<organism evidence="3 4">
    <name type="scientific">Polyrhizophydium stewartii</name>
    <dbReference type="NCBI Taxonomy" id="2732419"/>
    <lineage>
        <taxon>Eukaryota</taxon>
        <taxon>Fungi</taxon>
        <taxon>Fungi incertae sedis</taxon>
        <taxon>Chytridiomycota</taxon>
        <taxon>Chytridiomycota incertae sedis</taxon>
        <taxon>Chytridiomycetes</taxon>
        <taxon>Rhizophydiales</taxon>
        <taxon>Rhizophydiales incertae sedis</taxon>
        <taxon>Polyrhizophydium</taxon>
    </lineage>
</organism>
<reference evidence="3 4" key="1">
    <citation type="submission" date="2023-09" db="EMBL/GenBank/DDBJ databases">
        <title>Pangenome analysis of Batrachochytrium dendrobatidis and related Chytrids.</title>
        <authorList>
            <person name="Yacoub M.N."/>
            <person name="Stajich J.E."/>
            <person name="James T.Y."/>
        </authorList>
    </citation>
    <scope>NUCLEOTIDE SEQUENCE [LARGE SCALE GENOMIC DNA]</scope>
    <source>
        <strain evidence="3 4">JEL0888</strain>
    </source>
</reference>
<dbReference type="Gene3D" id="3.40.50.2060">
    <property type="match status" value="1"/>
</dbReference>
<keyword evidence="2" id="KW-0472">Membrane</keyword>
<dbReference type="SUPFAM" id="SSF56815">
    <property type="entry name" value="Sec1/munc18-like (SM) proteins"/>
    <property type="match status" value="1"/>
</dbReference>